<reference evidence="13 14" key="1">
    <citation type="submission" date="2014-12" db="EMBL/GenBank/DDBJ databases">
        <title>Draft genome sequences of 10 type strains of Lactococcus.</title>
        <authorList>
            <person name="Sun Z."/>
            <person name="Zhong Z."/>
            <person name="Liu W."/>
            <person name="Zhang W."/>
            <person name="Zhang H."/>
        </authorList>
    </citation>
    <scope>NUCLEOTIDE SEQUENCE [LARGE SCALE GENOMIC DNA]</scope>
    <source>
        <strain evidence="13 14">DSM 21502</strain>
    </source>
</reference>
<comment type="caution">
    <text evidence="13">The sequence shown here is derived from an EMBL/GenBank/DDBJ whole genome shotgun (WGS) entry which is preliminary data.</text>
</comment>
<feature type="domain" description="Nudix hydrolase" evidence="12">
    <location>
        <begin position="2"/>
        <end position="129"/>
    </location>
</feature>
<keyword evidence="6" id="KW-0227">DNA damage</keyword>
<keyword evidence="8" id="KW-0460">Magnesium</keyword>
<dbReference type="GO" id="GO:0006281">
    <property type="term" value="P:DNA repair"/>
    <property type="evidence" value="ECO:0007669"/>
    <property type="project" value="UniProtKB-KW"/>
</dbReference>
<evidence type="ECO:0000256" key="1">
    <source>
        <dbReference type="ARBA" id="ARBA00001946"/>
    </source>
</evidence>
<comment type="catalytic activity">
    <reaction evidence="10">
        <text>8-oxo-dGTP + H2O = 8-oxo-dGMP + diphosphate + H(+)</text>
        <dbReference type="Rhea" id="RHEA:31575"/>
        <dbReference type="ChEBI" id="CHEBI:15377"/>
        <dbReference type="ChEBI" id="CHEBI:15378"/>
        <dbReference type="ChEBI" id="CHEBI:33019"/>
        <dbReference type="ChEBI" id="CHEBI:63224"/>
        <dbReference type="ChEBI" id="CHEBI:77896"/>
        <dbReference type="EC" id="3.6.1.55"/>
    </reaction>
</comment>
<dbReference type="GO" id="GO:0035539">
    <property type="term" value="F:8-oxo-7,8-dihydrodeoxyguanosine triphosphate pyrophosphatase activity"/>
    <property type="evidence" value="ECO:0007669"/>
    <property type="project" value="UniProtKB-EC"/>
</dbReference>
<dbReference type="PANTHER" id="PTHR47707:SF1">
    <property type="entry name" value="NUDIX HYDROLASE FAMILY PROTEIN"/>
    <property type="match status" value="1"/>
</dbReference>
<dbReference type="PRINTS" id="PR00502">
    <property type="entry name" value="NUDIXFAMILY"/>
</dbReference>
<keyword evidence="4" id="KW-0235">DNA replication</keyword>
<proteinExistence type="inferred from homology"/>
<dbReference type="SUPFAM" id="SSF55811">
    <property type="entry name" value="Nudix"/>
    <property type="match status" value="1"/>
</dbReference>
<dbReference type="PANTHER" id="PTHR47707">
    <property type="entry name" value="8-OXO-DGTP DIPHOSPHATASE"/>
    <property type="match status" value="1"/>
</dbReference>
<evidence type="ECO:0000256" key="5">
    <source>
        <dbReference type="ARBA" id="ARBA00022723"/>
    </source>
</evidence>
<dbReference type="Gene3D" id="3.90.79.10">
    <property type="entry name" value="Nucleoside Triphosphate Pyrophosphohydrolase"/>
    <property type="match status" value="1"/>
</dbReference>
<evidence type="ECO:0000256" key="6">
    <source>
        <dbReference type="ARBA" id="ARBA00022763"/>
    </source>
</evidence>
<comment type="similarity">
    <text evidence="2">Belongs to the Nudix hydrolase family.</text>
</comment>
<dbReference type="Pfam" id="PF00293">
    <property type="entry name" value="NUDIX"/>
    <property type="match status" value="1"/>
</dbReference>
<dbReference type="GO" id="GO:0008413">
    <property type="term" value="F:8-oxo-7,8-dihydroguanosine triphosphate pyrophosphatase activity"/>
    <property type="evidence" value="ECO:0007669"/>
    <property type="project" value="TreeGrafter"/>
</dbReference>
<name>A0A2A5SXJ8_LACLC</name>
<evidence type="ECO:0000256" key="4">
    <source>
        <dbReference type="ARBA" id="ARBA00022705"/>
    </source>
</evidence>
<dbReference type="RefSeq" id="WP_096815747.1">
    <property type="nucleotide sequence ID" value="NZ_JXKC01000001.1"/>
</dbReference>
<dbReference type="EC" id="3.6.1.55" evidence="11"/>
<evidence type="ECO:0000256" key="10">
    <source>
        <dbReference type="ARBA" id="ARBA00035861"/>
    </source>
</evidence>
<gene>
    <name evidence="13" type="ORF">RU92_GL000307</name>
</gene>
<evidence type="ECO:0000256" key="3">
    <source>
        <dbReference type="ARBA" id="ARBA00022457"/>
    </source>
</evidence>
<sequence>MKKIMVVGAIIVDNNNKIFCAQRGPGRTLENLWEFPGGKIEEGETDIQALKRELAEELKISVLVKEVVFERTQFEYDFGIVDLSTFICHLQNGKQPILSEHIASKWLSIKELETLDWAPADEPAVKKLMRVGVLHD</sequence>
<evidence type="ECO:0000256" key="9">
    <source>
        <dbReference type="ARBA" id="ARBA00023204"/>
    </source>
</evidence>
<dbReference type="InterPro" id="IPR020476">
    <property type="entry name" value="Nudix_hydrolase"/>
</dbReference>
<dbReference type="GO" id="GO:0046872">
    <property type="term" value="F:metal ion binding"/>
    <property type="evidence" value="ECO:0007669"/>
    <property type="project" value="UniProtKB-KW"/>
</dbReference>
<protein>
    <recommendedName>
        <fullName evidence="11">8-oxo-dGTP diphosphatase</fullName>
        <ecNumber evidence="11">3.6.1.55</ecNumber>
    </recommendedName>
</protein>
<dbReference type="AlphaFoldDB" id="A0A2A5SXJ8"/>
<keyword evidence="5" id="KW-0479">Metal-binding</keyword>
<dbReference type="CDD" id="cd03425">
    <property type="entry name" value="NUDIX_MutT_NudA_like"/>
    <property type="match status" value="1"/>
</dbReference>
<dbReference type="GO" id="GO:0044715">
    <property type="term" value="F:8-oxo-dGDP phosphatase activity"/>
    <property type="evidence" value="ECO:0007669"/>
    <property type="project" value="TreeGrafter"/>
</dbReference>
<dbReference type="Proteomes" id="UP000218711">
    <property type="component" value="Unassembled WGS sequence"/>
</dbReference>
<keyword evidence="7" id="KW-0378">Hydrolase</keyword>
<dbReference type="EMBL" id="JXKC01000001">
    <property type="protein sequence ID" value="PCS20659.1"/>
    <property type="molecule type" value="Genomic_DNA"/>
</dbReference>
<dbReference type="GO" id="GO:0006260">
    <property type="term" value="P:DNA replication"/>
    <property type="evidence" value="ECO:0007669"/>
    <property type="project" value="UniProtKB-KW"/>
</dbReference>
<evidence type="ECO:0000313" key="14">
    <source>
        <dbReference type="Proteomes" id="UP000218711"/>
    </source>
</evidence>
<dbReference type="InterPro" id="IPR015797">
    <property type="entry name" value="NUDIX_hydrolase-like_dom_sf"/>
</dbReference>
<evidence type="ECO:0000313" key="13">
    <source>
        <dbReference type="EMBL" id="PCS20659.1"/>
    </source>
</evidence>
<keyword evidence="9" id="KW-0234">DNA repair</keyword>
<dbReference type="PROSITE" id="PS51462">
    <property type="entry name" value="NUDIX"/>
    <property type="match status" value="1"/>
</dbReference>
<evidence type="ECO:0000256" key="8">
    <source>
        <dbReference type="ARBA" id="ARBA00022842"/>
    </source>
</evidence>
<dbReference type="InterPro" id="IPR047127">
    <property type="entry name" value="MutT-like"/>
</dbReference>
<keyword evidence="3" id="KW-0515">Mutator protein</keyword>
<evidence type="ECO:0000256" key="2">
    <source>
        <dbReference type="ARBA" id="ARBA00005582"/>
    </source>
</evidence>
<comment type="cofactor">
    <cofactor evidence="1">
        <name>Mg(2+)</name>
        <dbReference type="ChEBI" id="CHEBI:18420"/>
    </cofactor>
</comment>
<dbReference type="InterPro" id="IPR000086">
    <property type="entry name" value="NUDIX_hydrolase_dom"/>
</dbReference>
<evidence type="ECO:0000256" key="7">
    <source>
        <dbReference type="ARBA" id="ARBA00022801"/>
    </source>
</evidence>
<accession>A0A2A5SXJ8</accession>
<evidence type="ECO:0000259" key="12">
    <source>
        <dbReference type="PROSITE" id="PS51462"/>
    </source>
</evidence>
<evidence type="ECO:0000256" key="11">
    <source>
        <dbReference type="ARBA" id="ARBA00038905"/>
    </source>
</evidence>
<organism evidence="13 14">
    <name type="scientific">Lactococcus cremoris subsp. tructae</name>
    <dbReference type="NCBI Taxonomy" id="542833"/>
    <lineage>
        <taxon>Bacteria</taxon>
        <taxon>Bacillati</taxon>
        <taxon>Bacillota</taxon>
        <taxon>Bacilli</taxon>
        <taxon>Lactobacillales</taxon>
        <taxon>Streptococcaceae</taxon>
        <taxon>Lactococcus</taxon>
    </lineage>
</organism>
<dbReference type="GO" id="GO:0044716">
    <property type="term" value="F:8-oxo-GDP phosphatase activity"/>
    <property type="evidence" value="ECO:0007669"/>
    <property type="project" value="TreeGrafter"/>
</dbReference>